<evidence type="ECO:0000313" key="2">
    <source>
        <dbReference type="EMBL" id="CAG9607710.1"/>
    </source>
</evidence>
<dbReference type="Proteomes" id="UP000789845">
    <property type="component" value="Unassembled WGS sequence"/>
</dbReference>
<dbReference type="RefSeq" id="WP_230495964.1">
    <property type="nucleotide sequence ID" value="NZ_CAKJTG010000006.1"/>
</dbReference>
<dbReference type="PRINTS" id="PR00111">
    <property type="entry name" value="ABHYDROLASE"/>
</dbReference>
<sequence>MIERIVDTNGVKIQFYESVNQSREAIVFLHPQGSSSKVWRNVDDHFSDYQVILMDLRGQGHSDRPESGYDIETYCSDILAVLDASEIVKAHFVGNSLGGDIATAFAAMYPDRVISLTNIDSGMIDYIGVDGERQISKVEVLEEFRNREIKSFATKEEILQYVESIFPKEIWTTYFEEWFKFVSIYEIENGQVSYQIPVRINTQIMAMVCDLHYKDLYRQITCPILFLPAEKEDHLHTKLAYIEEASKYTQTRLKIIPGSKHLMVLDQLNEVYREIYDFVNSVSL</sequence>
<organism evidence="2 3">
    <name type="scientific">Pseudoneobacillus rhizosphaerae</name>
    <dbReference type="NCBI Taxonomy" id="2880968"/>
    <lineage>
        <taxon>Bacteria</taxon>
        <taxon>Bacillati</taxon>
        <taxon>Bacillota</taxon>
        <taxon>Bacilli</taxon>
        <taxon>Bacillales</taxon>
        <taxon>Bacillaceae</taxon>
        <taxon>Pseudoneobacillus</taxon>
    </lineage>
</organism>
<dbReference type="PRINTS" id="PR00412">
    <property type="entry name" value="EPOXHYDRLASE"/>
</dbReference>
<gene>
    <name evidence="2" type="ORF">NEOCIP111885_01402</name>
</gene>
<evidence type="ECO:0000259" key="1">
    <source>
        <dbReference type="Pfam" id="PF00561"/>
    </source>
</evidence>
<dbReference type="PANTHER" id="PTHR43798:SF33">
    <property type="entry name" value="HYDROLASE, PUTATIVE (AFU_ORTHOLOGUE AFUA_2G14860)-RELATED"/>
    <property type="match status" value="1"/>
</dbReference>
<dbReference type="InterPro" id="IPR050266">
    <property type="entry name" value="AB_hydrolase_sf"/>
</dbReference>
<dbReference type="InterPro" id="IPR000639">
    <property type="entry name" value="Epox_hydrolase-like"/>
</dbReference>
<comment type="caution">
    <text evidence="2">The sequence shown here is derived from an EMBL/GenBank/DDBJ whole genome shotgun (WGS) entry which is preliminary data.</text>
</comment>
<dbReference type="SUPFAM" id="SSF53474">
    <property type="entry name" value="alpha/beta-Hydrolases"/>
    <property type="match status" value="1"/>
</dbReference>
<dbReference type="EC" id="3.5.1.29" evidence="2"/>
<reference evidence="2" key="1">
    <citation type="submission" date="2021-10" db="EMBL/GenBank/DDBJ databases">
        <authorList>
            <person name="Criscuolo A."/>
        </authorList>
    </citation>
    <scope>NUCLEOTIDE SEQUENCE</scope>
    <source>
        <strain evidence="2">CIP111885</strain>
    </source>
</reference>
<evidence type="ECO:0000313" key="3">
    <source>
        <dbReference type="Proteomes" id="UP000789845"/>
    </source>
</evidence>
<accession>A0A9C7LAQ4</accession>
<dbReference type="PANTHER" id="PTHR43798">
    <property type="entry name" value="MONOACYLGLYCEROL LIPASE"/>
    <property type="match status" value="1"/>
</dbReference>
<dbReference type="EMBL" id="CAKJTG010000006">
    <property type="protein sequence ID" value="CAG9607710.1"/>
    <property type="molecule type" value="Genomic_DNA"/>
</dbReference>
<dbReference type="InterPro" id="IPR029058">
    <property type="entry name" value="AB_hydrolase_fold"/>
</dbReference>
<name>A0A9C7LAQ4_9BACI</name>
<dbReference type="Gene3D" id="3.40.50.1820">
    <property type="entry name" value="alpha/beta hydrolase"/>
    <property type="match status" value="1"/>
</dbReference>
<proteinExistence type="predicted"/>
<protein>
    <submittedName>
        <fullName evidence="2">2-(Acetamidomethylene)succinate hydrolase</fullName>
        <ecNumber evidence="2">3.5.1.29</ecNumber>
    </submittedName>
</protein>
<keyword evidence="3" id="KW-1185">Reference proteome</keyword>
<dbReference type="AlphaFoldDB" id="A0A9C7LAQ4"/>
<feature type="domain" description="AB hydrolase-1" evidence="1">
    <location>
        <begin position="25"/>
        <end position="121"/>
    </location>
</feature>
<dbReference type="Pfam" id="PF00561">
    <property type="entry name" value="Abhydrolase_1"/>
    <property type="match status" value="1"/>
</dbReference>
<dbReference type="InterPro" id="IPR000073">
    <property type="entry name" value="AB_hydrolase_1"/>
</dbReference>
<dbReference type="GO" id="GO:0016020">
    <property type="term" value="C:membrane"/>
    <property type="evidence" value="ECO:0007669"/>
    <property type="project" value="TreeGrafter"/>
</dbReference>
<dbReference type="GO" id="GO:0047411">
    <property type="term" value="F:2-(acetamidomethylene)succinate hydrolase activity"/>
    <property type="evidence" value="ECO:0007669"/>
    <property type="project" value="UniProtKB-EC"/>
</dbReference>
<keyword evidence="2" id="KW-0378">Hydrolase</keyword>